<dbReference type="GO" id="GO:0002376">
    <property type="term" value="P:immune system process"/>
    <property type="evidence" value="ECO:0007669"/>
    <property type="project" value="UniProtKB-KW"/>
</dbReference>
<dbReference type="SUPFAM" id="SSF52540">
    <property type="entry name" value="P-loop containing nucleoside triphosphate hydrolases"/>
    <property type="match status" value="1"/>
</dbReference>
<dbReference type="CDD" id="cd18808">
    <property type="entry name" value="SF1_C_Upf1"/>
    <property type="match status" value="1"/>
</dbReference>
<feature type="compositionally biased region" description="Polar residues" evidence="9">
    <location>
        <begin position="65"/>
        <end position="121"/>
    </location>
</feature>
<evidence type="ECO:0000256" key="5">
    <source>
        <dbReference type="ARBA" id="ARBA00022771"/>
    </source>
</evidence>
<evidence type="ECO:0000256" key="6">
    <source>
        <dbReference type="ARBA" id="ARBA00022833"/>
    </source>
</evidence>
<dbReference type="InterPro" id="IPR047187">
    <property type="entry name" value="SF1_C_Upf1"/>
</dbReference>
<dbReference type="OMA" id="KINIMEP"/>
<feature type="compositionally biased region" description="Basic and acidic residues" evidence="9">
    <location>
        <begin position="12"/>
        <end position="27"/>
    </location>
</feature>
<dbReference type="Proteomes" id="UP000005408">
    <property type="component" value="Unassembled WGS sequence"/>
</dbReference>
<organism evidence="11 12">
    <name type="scientific">Magallana gigas</name>
    <name type="common">Pacific oyster</name>
    <name type="synonym">Crassostrea gigas</name>
    <dbReference type="NCBI Taxonomy" id="29159"/>
    <lineage>
        <taxon>Eukaryota</taxon>
        <taxon>Metazoa</taxon>
        <taxon>Spiralia</taxon>
        <taxon>Lophotrochozoa</taxon>
        <taxon>Mollusca</taxon>
        <taxon>Bivalvia</taxon>
        <taxon>Autobranchia</taxon>
        <taxon>Pteriomorphia</taxon>
        <taxon>Ostreida</taxon>
        <taxon>Ostreoidea</taxon>
        <taxon>Ostreidae</taxon>
        <taxon>Magallana</taxon>
    </lineage>
</organism>
<feature type="compositionally biased region" description="Basic and acidic residues" evidence="9">
    <location>
        <begin position="134"/>
        <end position="166"/>
    </location>
</feature>
<dbReference type="OrthoDB" id="2423195at2759"/>
<dbReference type="Pfam" id="PF25396">
    <property type="entry name" value="ZNFX1"/>
    <property type="match status" value="1"/>
</dbReference>
<keyword evidence="5" id="KW-0863">Zinc-finger</keyword>
<keyword evidence="4" id="KW-0677">Repeat</keyword>
<dbReference type="InterPro" id="IPR027417">
    <property type="entry name" value="P-loop_NTPase"/>
</dbReference>
<dbReference type="InterPro" id="IPR046439">
    <property type="entry name" value="ZF_RZ_dom"/>
</dbReference>
<dbReference type="Pfam" id="PF20173">
    <property type="entry name" value="ZnF_RZ-type"/>
    <property type="match status" value="1"/>
</dbReference>
<dbReference type="InterPro" id="IPR041679">
    <property type="entry name" value="DNA2/NAM7-like_C"/>
</dbReference>
<keyword evidence="6" id="KW-0862">Zinc</keyword>
<keyword evidence="8" id="KW-0175">Coiled coil</keyword>
<sequence length="1958" mass="226970">MWGNTTNKRTRNHEYDIHSAKRRRPEEWTGNTNTQRRDIPTKPTNNVWSNNRIQIYSRETPGSPRATTYDNETMSKSPTYENHQIGRTRTTSGYNPSDLSSSDRYPGRQRNSTRNGLQYNKQLHDGESSNSNRKSSEQFKGKRRLHMDENDDYKVSKKDQGPKRREGICTSAKKNCNTLTYRVNDFRNYGFLESRDNLLKRFERIKNIKDFQDGEYEDFKSLLGSAESFSKENLWCLMKILSHLLQECNTELCEKLLENDVFNKKELMAYITELLCRELSGPDIIFLRNSSEVLIALSLETTTEARKVRTFLSLLISLTEKLEKNAMLSKKSISSISLKEIKGMLESGKKGKTTFSDSLREKLYNLVNFKILPTSEMIRDKILPIFEPRQLERASRSQTHYLVEQFYLFLEDFIGPLREGIQNYINFVTSDDRISNRRFRDENIRAYEGVHILERKCVPNAGVVIEVQFETKGLKRVQWDICNFLQYGNIVCLTYGECNVLLYALIAERNIKKLNKGMISLSLVEDDFQSVEKMMEKANKNIVMLESKAFYTAYRHTLESMKSIARKMYINPEYAIIPFSEHIVELKINIMEPAYCKRKNGEDLYVNFNCLLQNDIAGKSYNSVSLMDVTEWPSPRELGMDEQQYAALQLCLTRKLGILQGPPGTGKTWMGLRVVQFLLNNNCGFVDSEKRPILLLSYTNHALDQIFDALFDVDSLLGLFSAGEIPFVRVGSRSNVERIQQCTLTEHRKRMKPCNSKIYLKKAMKLKQDLFEIELWLNKIKTSIVSPSFLFEQGCMIENHKQSFESIKSVCNQPTAKNDVATVLKWLEIDACDRHFQGLSRGTYVDDNSNTNLLGFDEDDEDILRTRLLTRIVDDADDFVFNEKDCLSKVLSKLIISEELILPKDERNMFPFWRSYTRQERGKILKHVSLRLRLDTSMSIDEEERKQDVWTFEVDERWRLYKAWIQKLRIKIEQRKKELMHDFEVENNKYMIEKQMENTEIVSRCSLVGMTTTGAAQNIDLLRQVQPRIVVVEEAAQVFEQHIIGCLTEGLQHLILIGDHQQLRPPINNYKLSKSHKTDVSMMERLVMNGMPFVCLSQQHRMRPEISSLLTPTIYKTLKDHSSVLNYENVRGFKHNIYFLDHTHPESQTEFSTSHMNEFEAKMIVRLFRYLVLQGYSRTQITILSTYNDQVKLIRDNMKNLTETKDSATQRVTITAVDNFQGEENEIILLSLVRGNDEKKIGHLHDIKRICVSLSRAKQGFYVVGNFQTIRKSQTWNKIISKAESNGICGPYLPLQCVNHPDTITKVSKPDDFDNAPEGGCNEPCGFQHECGHVCNLKCHADRSFHDMPCKKICDKIVCKNGHKCKKVCSHPQSCGPCNVKKLKVYPICKHEVKVDCSVDLETIPCQKPCDKLYPCGHRCLQNCGNICRPDQCDVKTRATHPRCGHEISVQCCKLSNLNEERCHQRCKSILPCGHVCKGDCYSCSSGRLHVVCEEFCQRVLVCGHSCNSKHSCSTICPPCNERCPSGCDHLAKGGCPKKCGEKCIDCREPCLWICDKDCKNQYQCTKLCFEECDRSRCNNRCKKILSCRHRCVGLCGEPCPTLCRRCNKEELTTIFLGNEDEPSALYIQLADCHHVFEFNDFDKYMEMEKEKDMNSTPESFVIKLIRCPKCQTPIRRGRRYKDVLNQNLRNIKDVKEAIEKERRNELETKTVEENLNFAKAVKYLTSILPNSPYKLDFSNKKAEKLFIFFVTKFHEGFLKDVKESIDKIEIIEQFHILLKWLMRHKHNVFAESDVHDFSYEVDRLFLFVDFTLLMRELESKNQVPEEERQLTKHQKDKLFWPNQKLSDENLILTRDTLKNMRDKHPRAGLGISDEERRMILKAFSYSKKGHWYKCKNGHIYSIGDCGGAMIESRCPDCNETIGGARHQLRSDNQVAGEMDGATHSAWSEQANMENYDF</sequence>
<evidence type="ECO:0000256" key="4">
    <source>
        <dbReference type="ARBA" id="ARBA00022737"/>
    </source>
</evidence>
<evidence type="ECO:0000256" key="3">
    <source>
        <dbReference type="ARBA" id="ARBA00022723"/>
    </source>
</evidence>
<keyword evidence="2" id="KW-0963">Cytoplasm</keyword>
<dbReference type="InterPro" id="IPR000967">
    <property type="entry name" value="Znf_NFX1"/>
</dbReference>
<dbReference type="InterPro" id="IPR041677">
    <property type="entry name" value="DNA2/NAM7_AAA_11"/>
</dbReference>
<keyword evidence="3" id="KW-0479">Metal-binding</keyword>
<feature type="coiled-coil region" evidence="8">
    <location>
        <begin position="521"/>
        <end position="548"/>
    </location>
</feature>
<dbReference type="FunFam" id="3.40.50.300:FF:001366">
    <property type="entry name" value="ATP binding protein, putative"/>
    <property type="match status" value="1"/>
</dbReference>
<dbReference type="Pfam" id="PF13087">
    <property type="entry name" value="AAA_12"/>
    <property type="match status" value="1"/>
</dbReference>
<dbReference type="GO" id="GO:0004386">
    <property type="term" value="F:helicase activity"/>
    <property type="evidence" value="ECO:0007669"/>
    <property type="project" value="InterPro"/>
</dbReference>
<dbReference type="Pfam" id="PF13086">
    <property type="entry name" value="AAA_11"/>
    <property type="match status" value="1"/>
</dbReference>
<dbReference type="Gene3D" id="3.40.50.300">
    <property type="entry name" value="P-loop containing nucleotide triphosphate hydrolases"/>
    <property type="match status" value="3"/>
</dbReference>
<keyword evidence="12" id="KW-1185">Reference proteome</keyword>
<dbReference type="InterPro" id="IPR045055">
    <property type="entry name" value="DNA2/NAM7-like"/>
</dbReference>
<feature type="coiled-coil region" evidence="8">
    <location>
        <begin position="1682"/>
        <end position="1709"/>
    </location>
</feature>
<name>A0A8W8MM88_MAGGI</name>
<evidence type="ECO:0000256" key="9">
    <source>
        <dbReference type="SAM" id="MobiDB-lite"/>
    </source>
</evidence>
<keyword evidence="7" id="KW-0391">Immunity</keyword>
<accession>A0A8W8MM88</accession>
<dbReference type="PANTHER" id="PTHR10887">
    <property type="entry name" value="DNA2/NAM7 HELICASE FAMILY"/>
    <property type="match status" value="1"/>
</dbReference>
<evidence type="ECO:0000256" key="2">
    <source>
        <dbReference type="ARBA" id="ARBA00022490"/>
    </source>
</evidence>
<feature type="compositionally biased region" description="Polar residues" evidence="9">
    <location>
        <begin position="42"/>
        <end position="54"/>
    </location>
</feature>
<dbReference type="PROSITE" id="PS51981">
    <property type="entry name" value="ZF_RZ"/>
    <property type="match status" value="1"/>
</dbReference>
<evidence type="ECO:0000313" key="11">
    <source>
        <dbReference type="EnsemblMetazoa" id="G3501.2:cds"/>
    </source>
</evidence>
<feature type="coiled-coil region" evidence="8">
    <location>
        <begin position="1184"/>
        <end position="1211"/>
    </location>
</feature>
<dbReference type="GO" id="GO:0005737">
    <property type="term" value="C:cytoplasm"/>
    <property type="evidence" value="ECO:0007669"/>
    <property type="project" value="UniProtKB-SubCell"/>
</dbReference>
<evidence type="ECO:0000256" key="1">
    <source>
        <dbReference type="ARBA" id="ARBA00004496"/>
    </source>
</evidence>
<evidence type="ECO:0000256" key="7">
    <source>
        <dbReference type="ARBA" id="ARBA00022859"/>
    </source>
</evidence>
<dbReference type="SMART" id="SM00438">
    <property type="entry name" value="ZnF_NFX"/>
    <property type="match status" value="3"/>
</dbReference>
<dbReference type="GO" id="GO:0031380">
    <property type="term" value="C:nuclear RNA-directed RNA polymerase complex"/>
    <property type="evidence" value="ECO:0007669"/>
    <property type="project" value="TreeGrafter"/>
</dbReference>
<dbReference type="EnsemblMetazoa" id="G3501.2">
    <property type="protein sequence ID" value="G3501.2:cds"/>
    <property type="gene ID" value="G3501"/>
</dbReference>
<proteinExistence type="predicted"/>
<feature type="domain" description="RZ-type" evidence="10">
    <location>
        <begin position="1872"/>
        <end position="1945"/>
    </location>
</feature>
<feature type="region of interest" description="Disordered" evidence="9">
    <location>
        <begin position="1"/>
        <end position="166"/>
    </location>
</feature>
<evidence type="ECO:0000259" key="10">
    <source>
        <dbReference type="PROSITE" id="PS51981"/>
    </source>
</evidence>
<protein>
    <recommendedName>
        <fullName evidence="10">RZ-type domain-containing protein</fullName>
    </recommendedName>
</protein>
<evidence type="ECO:0000256" key="8">
    <source>
        <dbReference type="SAM" id="Coils"/>
    </source>
</evidence>
<dbReference type="GO" id="GO:0008270">
    <property type="term" value="F:zinc ion binding"/>
    <property type="evidence" value="ECO:0007669"/>
    <property type="project" value="UniProtKB-KW"/>
</dbReference>
<dbReference type="GO" id="GO:0031048">
    <property type="term" value="P:regulatory ncRNA-mediated heterochromatin formation"/>
    <property type="evidence" value="ECO:0007669"/>
    <property type="project" value="TreeGrafter"/>
</dbReference>
<dbReference type="InterPro" id="IPR057373">
    <property type="entry name" value="ZNFX1"/>
</dbReference>
<evidence type="ECO:0000313" key="12">
    <source>
        <dbReference type="Proteomes" id="UP000005408"/>
    </source>
</evidence>
<comment type="subcellular location">
    <subcellularLocation>
        <location evidence="1">Cytoplasm</location>
    </subcellularLocation>
</comment>
<dbReference type="PANTHER" id="PTHR10887:SF341">
    <property type="entry name" value="NFX1-TYPE ZINC FINGER-CONTAINING PROTEIN 1"/>
    <property type="match status" value="1"/>
</dbReference>
<reference evidence="11" key="1">
    <citation type="submission" date="2022-08" db="UniProtKB">
        <authorList>
            <consortium name="EnsemblMetazoa"/>
        </authorList>
    </citation>
    <scope>IDENTIFICATION</scope>
    <source>
        <strain evidence="11">05x7-T-G4-1.051#20</strain>
    </source>
</reference>